<proteinExistence type="predicted"/>
<gene>
    <name evidence="2" type="ORF">R7U35_00815</name>
    <name evidence="4" type="ORF">R7V75_00865</name>
    <name evidence="3" type="ORF">R7V77_01050</name>
    <name evidence="1" type="ORF">R7W54_00740</name>
</gene>
<name>A0AAJ2P4M3_9BACT</name>
<evidence type="ECO:0000313" key="1">
    <source>
        <dbReference type="EMBL" id="MDW2892494.1"/>
    </source>
</evidence>
<sequence>MNYNSNNIRLKIARDRNGSFENKLIGKYQKILGNIEEQVFFTFCIRDVIWKYY</sequence>
<dbReference type="EMBL" id="JAWPFE010000003">
    <property type="protein sequence ID" value="MDW2892494.1"/>
    <property type="molecule type" value="Genomic_DNA"/>
</dbReference>
<accession>A0AAJ2P4M3</accession>
<evidence type="ECO:0000313" key="4">
    <source>
        <dbReference type="EMBL" id="MDW2908279.1"/>
    </source>
</evidence>
<dbReference type="AlphaFoldDB" id="A0AAJ2P4M3"/>
<evidence type="ECO:0000313" key="3">
    <source>
        <dbReference type="EMBL" id="MDW2897902.1"/>
    </source>
</evidence>
<dbReference type="Proteomes" id="UP001275471">
    <property type="component" value="Unassembled WGS sequence"/>
</dbReference>
<reference evidence="2 5" key="1">
    <citation type="submission" date="2023-10" db="EMBL/GenBank/DDBJ databases">
        <title>Genome sequences of Mycoplasma ovipneumoniae isolated from goats.</title>
        <authorList>
            <person name="Spergser J."/>
        </authorList>
    </citation>
    <scope>NUCLEOTIDE SEQUENCE</scope>
    <source>
        <strain evidence="2">168</strain>
        <strain evidence="4 5">1N</strain>
        <strain evidence="3">279</strain>
        <strain evidence="1">5N</strain>
    </source>
</reference>
<dbReference type="Proteomes" id="UP001281777">
    <property type="component" value="Unassembled WGS sequence"/>
</dbReference>
<dbReference type="EMBL" id="JAWPFF010000003">
    <property type="protein sequence ID" value="MDW2908279.1"/>
    <property type="molecule type" value="Genomic_DNA"/>
</dbReference>
<evidence type="ECO:0000313" key="6">
    <source>
        <dbReference type="Proteomes" id="UP001286563"/>
    </source>
</evidence>
<comment type="caution">
    <text evidence="2">The sequence shown here is derived from an EMBL/GenBank/DDBJ whole genome shotgun (WGS) entry which is preliminary data.</text>
</comment>
<evidence type="ECO:0000313" key="5">
    <source>
        <dbReference type="Proteomes" id="UP001275471"/>
    </source>
</evidence>
<evidence type="ECO:0000313" key="2">
    <source>
        <dbReference type="EMBL" id="MDW2893240.1"/>
    </source>
</evidence>
<dbReference type="EMBL" id="JAWPFC010000002">
    <property type="protein sequence ID" value="MDW2893240.1"/>
    <property type="molecule type" value="Genomic_DNA"/>
</dbReference>
<keyword evidence="5" id="KW-1185">Reference proteome</keyword>
<organism evidence="2 6">
    <name type="scientific">Mesomycoplasma ovipneumoniae</name>
    <dbReference type="NCBI Taxonomy" id="29562"/>
    <lineage>
        <taxon>Bacteria</taxon>
        <taxon>Bacillati</taxon>
        <taxon>Mycoplasmatota</taxon>
        <taxon>Mycoplasmoidales</taxon>
        <taxon>Metamycoplasmataceae</taxon>
        <taxon>Mesomycoplasma</taxon>
    </lineage>
</organism>
<dbReference type="Proteomes" id="UP001276398">
    <property type="component" value="Unassembled WGS sequence"/>
</dbReference>
<dbReference type="EMBL" id="JAWPEX010000001">
    <property type="protein sequence ID" value="MDW2897902.1"/>
    <property type="molecule type" value="Genomic_DNA"/>
</dbReference>
<protein>
    <submittedName>
        <fullName evidence="2">Uncharacterized protein</fullName>
    </submittedName>
</protein>
<dbReference type="Proteomes" id="UP001286563">
    <property type="component" value="Unassembled WGS sequence"/>
</dbReference>